<reference evidence="1 2" key="1">
    <citation type="submission" date="2023-09" db="EMBL/GenBank/DDBJ databases">
        <authorList>
            <person name="Rey-Velasco X."/>
        </authorList>
    </citation>
    <scope>NUCLEOTIDE SEQUENCE [LARGE SCALE GENOMIC DNA]</scope>
    <source>
        <strain evidence="1 2">W311</strain>
    </source>
</reference>
<gene>
    <name evidence="1" type="ORF">RPR59_12730</name>
</gene>
<evidence type="ECO:0008006" key="3">
    <source>
        <dbReference type="Google" id="ProtNLM"/>
    </source>
</evidence>
<dbReference type="SUPFAM" id="SSF52402">
    <property type="entry name" value="Adenine nucleotide alpha hydrolases-like"/>
    <property type="match status" value="1"/>
</dbReference>
<dbReference type="Gene3D" id="3.40.50.620">
    <property type="entry name" value="HUPs"/>
    <property type="match status" value="1"/>
</dbReference>
<evidence type="ECO:0000313" key="1">
    <source>
        <dbReference type="EMBL" id="WNO53300.1"/>
    </source>
</evidence>
<protein>
    <recommendedName>
        <fullName evidence="3">Asparagine synthase</fullName>
    </recommendedName>
</protein>
<evidence type="ECO:0000313" key="2">
    <source>
        <dbReference type="Proteomes" id="UP001302249"/>
    </source>
</evidence>
<dbReference type="EMBL" id="CP135076">
    <property type="protein sequence ID" value="WNO53300.1"/>
    <property type="molecule type" value="Genomic_DNA"/>
</dbReference>
<dbReference type="SUPFAM" id="SSF56235">
    <property type="entry name" value="N-terminal nucleophile aminohydrolases (Ntn hydrolases)"/>
    <property type="match status" value="1"/>
</dbReference>
<dbReference type="InterPro" id="IPR014729">
    <property type="entry name" value="Rossmann-like_a/b/a_fold"/>
</dbReference>
<dbReference type="RefSeq" id="WP_313914624.1">
    <property type="nucleotide sequence ID" value="NZ_CP135076.1"/>
</dbReference>
<dbReference type="InterPro" id="IPR029055">
    <property type="entry name" value="Ntn_hydrolases_N"/>
</dbReference>
<proteinExistence type="predicted"/>
<keyword evidence="2" id="KW-1185">Reference proteome</keyword>
<organism evidence="1 2">
    <name type="scientific">Stakelama saccharophila</name>
    <dbReference type="NCBI Taxonomy" id="3075605"/>
    <lineage>
        <taxon>Bacteria</taxon>
        <taxon>Pseudomonadati</taxon>
        <taxon>Pseudomonadota</taxon>
        <taxon>Alphaproteobacteria</taxon>
        <taxon>Sphingomonadales</taxon>
        <taxon>Sphingomonadaceae</taxon>
        <taxon>Stakelama</taxon>
    </lineage>
</organism>
<sequence length="583" mass="64057">MAGLFLAHRPTADAAAEPLAAARAQFTRHGFGAPRALAAPGWDILAWESIAGGPESLWREGEDFIAVAGTLVYDGRMGGPALSALLRDSDLPRTPDWSRIGGQFVALVKKHGRLFAFTDYFGAFQLFVDREHRLCSTSLLAALCALPSVAFDTQGLYEFAFNVVPIGDDTVFRELRTLNPGEIAEFTPAGITLHATPKPLPDTAAEASIDRQIAAHRDRLMAVVEAHVRHFGNHVHCPLSGGIDSRLLLAALRAAGSTPHVYVYGPPDSGDVAVARAIGRAEGFSVEWIDKQQAPLDADAFAERTRRNFHEFDALPTYGNIFDNGGNAAARDARHAGGGLATSGGCGEIYRDFFYLSDRPRDAAAVAGTFFARFTRGDATPLFDPKRFLDRIAGKIALAAEADTIRTPIARLRIEHLYPRVRCRALFGREISIEARYGAYMMPFLDHAVVAEAMTLPIGMKRAGRFESALLSAIDPALARHMSAYGHSFDVPPGRAHRLGEWSSRIRPTWLRARSYAIRRRLGPMGDEHGGLLTPDYMARVVDPDFPAMRRYFRMENITDSGLWRRIACLEYLAQHLGSRLRH</sequence>
<name>A0ABZ0B7A0_9SPHN</name>
<accession>A0ABZ0B7A0</accession>
<dbReference type="Proteomes" id="UP001302249">
    <property type="component" value="Chromosome"/>
</dbReference>